<dbReference type="RefSeq" id="WP_387408524.1">
    <property type="nucleotide sequence ID" value="NZ_JBIASD010000001.1"/>
</dbReference>
<dbReference type="EMBL" id="JBIASD010000001">
    <property type="protein sequence ID" value="MFF3664424.1"/>
    <property type="molecule type" value="Genomic_DNA"/>
</dbReference>
<sequence length="421" mass="45212">MTGWAERQARAASLLAGRSAARLAQGSGAPAAYFRMFRRFLSPLRCWDVPAWGRGLSRRQRAVLVATLHEGWDEEDTAELCGLSQAKVRALALPEKERAPLAARLREAATTPGPAPARFPKLAACLCLLGMAGMAGSAAVVPVVSSASPPLPVLPAVAAEPIRYGMRVQAELFPERIEPFASAAPSEGWLVVGTSGRRWQLPDALPETDVQVSPDGRKLAYYSLARMQVVIRDLTTGAITPVSTAFYQVRLAFSADSRYLALKQPDDVVVTDVQSGVVTRIRSDEALLGWAGDHLVMSHSYDRIKVLALDGSVITKPQATELKSYWQLAVSPNGKAIAVPSGGRVLILDHGGKVIRKVHARLPPTAEPRRIYRWEGPDDVLLYAPGYGSATVYVMDVLTGATRPVPHAPEVAASDFTIGAA</sequence>
<accession>A0ABW6SK62</accession>
<keyword evidence="2" id="KW-1185">Reference proteome</keyword>
<dbReference type="Gene3D" id="2.120.10.30">
    <property type="entry name" value="TolB, C-terminal domain"/>
    <property type="match status" value="1"/>
</dbReference>
<organism evidence="1 2">
    <name type="scientific">Microtetraspora malaysiensis</name>
    <dbReference type="NCBI Taxonomy" id="161358"/>
    <lineage>
        <taxon>Bacteria</taxon>
        <taxon>Bacillati</taxon>
        <taxon>Actinomycetota</taxon>
        <taxon>Actinomycetes</taxon>
        <taxon>Streptosporangiales</taxon>
        <taxon>Streptosporangiaceae</taxon>
        <taxon>Microtetraspora</taxon>
    </lineage>
</organism>
<reference evidence="1 2" key="1">
    <citation type="submission" date="2024-10" db="EMBL/GenBank/DDBJ databases">
        <title>The Natural Products Discovery Center: Release of the First 8490 Sequenced Strains for Exploring Actinobacteria Biosynthetic Diversity.</title>
        <authorList>
            <person name="Kalkreuter E."/>
            <person name="Kautsar S.A."/>
            <person name="Yang D."/>
            <person name="Bader C.D."/>
            <person name="Teijaro C.N."/>
            <person name="Fluegel L."/>
            <person name="Davis C.M."/>
            <person name="Simpson J.R."/>
            <person name="Lauterbach L."/>
            <person name="Steele A.D."/>
            <person name="Gui C."/>
            <person name="Meng S."/>
            <person name="Li G."/>
            <person name="Viehrig K."/>
            <person name="Ye F."/>
            <person name="Su P."/>
            <person name="Kiefer A.F."/>
            <person name="Nichols A."/>
            <person name="Cepeda A.J."/>
            <person name="Yan W."/>
            <person name="Fan B."/>
            <person name="Jiang Y."/>
            <person name="Adhikari A."/>
            <person name="Zheng C.-J."/>
            <person name="Schuster L."/>
            <person name="Cowan T.M."/>
            <person name="Smanski M.J."/>
            <person name="Chevrette M.G."/>
            <person name="De Carvalho L.P.S."/>
            <person name="Shen B."/>
        </authorList>
    </citation>
    <scope>NUCLEOTIDE SEQUENCE [LARGE SCALE GENOMIC DNA]</scope>
    <source>
        <strain evidence="1 2">NPDC002173</strain>
    </source>
</reference>
<dbReference type="SUPFAM" id="SSF82171">
    <property type="entry name" value="DPP6 N-terminal domain-like"/>
    <property type="match status" value="1"/>
</dbReference>
<protein>
    <submittedName>
        <fullName evidence="1">TolB family protein</fullName>
    </submittedName>
</protein>
<dbReference type="InterPro" id="IPR011042">
    <property type="entry name" value="6-blade_b-propeller_TolB-like"/>
</dbReference>
<name>A0ABW6SK62_9ACTN</name>
<evidence type="ECO:0000313" key="2">
    <source>
        <dbReference type="Proteomes" id="UP001602013"/>
    </source>
</evidence>
<dbReference type="Proteomes" id="UP001602013">
    <property type="component" value="Unassembled WGS sequence"/>
</dbReference>
<proteinExistence type="predicted"/>
<comment type="caution">
    <text evidence="1">The sequence shown here is derived from an EMBL/GenBank/DDBJ whole genome shotgun (WGS) entry which is preliminary data.</text>
</comment>
<gene>
    <name evidence="1" type="ORF">ACFYXI_02435</name>
</gene>
<evidence type="ECO:0000313" key="1">
    <source>
        <dbReference type="EMBL" id="MFF3664424.1"/>
    </source>
</evidence>